<evidence type="ECO:0000313" key="2">
    <source>
        <dbReference type="EMBL" id="GFO46099.1"/>
    </source>
</evidence>
<proteinExistence type="predicted"/>
<organism evidence="2 3">
    <name type="scientific">Plakobranchus ocellatus</name>
    <dbReference type="NCBI Taxonomy" id="259542"/>
    <lineage>
        <taxon>Eukaryota</taxon>
        <taxon>Metazoa</taxon>
        <taxon>Spiralia</taxon>
        <taxon>Lophotrochozoa</taxon>
        <taxon>Mollusca</taxon>
        <taxon>Gastropoda</taxon>
        <taxon>Heterobranchia</taxon>
        <taxon>Euthyneura</taxon>
        <taxon>Panpulmonata</taxon>
        <taxon>Sacoglossa</taxon>
        <taxon>Placobranchoidea</taxon>
        <taxon>Plakobranchidae</taxon>
        <taxon>Plakobranchus</taxon>
    </lineage>
</organism>
<feature type="region of interest" description="Disordered" evidence="1">
    <location>
        <begin position="111"/>
        <end position="134"/>
    </location>
</feature>
<reference evidence="2 3" key="1">
    <citation type="journal article" date="2021" name="Elife">
        <title>Chloroplast acquisition without the gene transfer in kleptoplastic sea slugs, Plakobranchus ocellatus.</title>
        <authorList>
            <person name="Maeda T."/>
            <person name="Takahashi S."/>
            <person name="Yoshida T."/>
            <person name="Shimamura S."/>
            <person name="Takaki Y."/>
            <person name="Nagai Y."/>
            <person name="Toyoda A."/>
            <person name="Suzuki Y."/>
            <person name="Arimoto A."/>
            <person name="Ishii H."/>
            <person name="Satoh N."/>
            <person name="Nishiyama T."/>
            <person name="Hasebe M."/>
            <person name="Maruyama T."/>
            <person name="Minagawa J."/>
            <person name="Obokata J."/>
            <person name="Shigenobu S."/>
        </authorList>
    </citation>
    <scope>NUCLEOTIDE SEQUENCE [LARGE SCALE GENOMIC DNA]</scope>
</reference>
<protein>
    <submittedName>
        <fullName evidence="2">Uncharacterized protein</fullName>
    </submittedName>
</protein>
<sequence>MAWAGHKDSSPVFIGVPRPCYDNWEYPQRAYLPLDLQILYTRTNTQPDHQQFSAAPPDDRDGSVITKITYKTDDIPPASFRGDEARLRQFGQCLNVHCQNLVGTMARDRGEMMRDTDNSPKAWIISRPNPQTSN</sequence>
<name>A0AAV4DPL6_9GAST</name>
<dbReference type="Proteomes" id="UP000735302">
    <property type="component" value="Unassembled WGS sequence"/>
</dbReference>
<keyword evidence="3" id="KW-1185">Reference proteome</keyword>
<evidence type="ECO:0000313" key="3">
    <source>
        <dbReference type="Proteomes" id="UP000735302"/>
    </source>
</evidence>
<dbReference type="EMBL" id="BLXT01008165">
    <property type="protein sequence ID" value="GFO46099.1"/>
    <property type="molecule type" value="Genomic_DNA"/>
</dbReference>
<comment type="caution">
    <text evidence="2">The sequence shown here is derived from an EMBL/GenBank/DDBJ whole genome shotgun (WGS) entry which is preliminary data.</text>
</comment>
<gene>
    <name evidence="2" type="ORF">PoB_007260400</name>
</gene>
<dbReference type="AlphaFoldDB" id="A0AAV4DPL6"/>
<accession>A0AAV4DPL6</accession>
<evidence type="ECO:0000256" key="1">
    <source>
        <dbReference type="SAM" id="MobiDB-lite"/>
    </source>
</evidence>